<keyword evidence="2" id="KW-1185">Reference proteome</keyword>
<accession>M5RD06</accession>
<evidence type="ECO:0000313" key="2">
    <source>
        <dbReference type="Proteomes" id="UP000011991"/>
    </source>
</evidence>
<dbReference type="PATRIC" id="fig|1265738.3.peg.5799"/>
<sequence length="64" mass="6847">MVLLPDIFLSSIFLPVCGTTLRRCREKASRVSGVVVLPKAALATEFGRKMKGQENGLSHDGSAS</sequence>
<reference evidence="1 2" key="1">
    <citation type="journal article" date="2013" name="Mar. Genomics">
        <title>Expression of sulfatases in Rhodopirellula baltica and the diversity of sulfatases in the genus Rhodopirellula.</title>
        <authorList>
            <person name="Wegner C.E."/>
            <person name="Richter-Heitmann T."/>
            <person name="Klindworth A."/>
            <person name="Klockow C."/>
            <person name="Richter M."/>
            <person name="Achstetter T."/>
            <person name="Glockner F.O."/>
            <person name="Harder J."/>
        </authorList>
    </citation>
    <scope>NUCLEOTIDE SEQUENCE [LARGE SCALE GENOMIC DNA]</scope>
    <source>
        <strain evidence="1 2">SM1</strain>
    </source>
</reference>
<comment type="caution">
    <text evidence="1">The sequence shown here is derived from an EMBL/GenBank/DDBJ whole genome shotgun (WGS) entry which is preliminary data.</text>
</comment>
<protein>
    <submittedName>
        <fullName evidence="1">Uncharacterized protein</fullName>
    </submittedName>
</protein>
<dbReference type="EMBL" id="ANOG01000828">
    <property type="protein sequence ID" value="EMI17270.1"/>
    <property type="molecule type" value="Genomic_DNA"/>
</dbReference>
<proteinExistence type="predicted"/>
<dbReference type="AlphaFoldDB" id="M5RD06"/>
<dbReference type="Proteomes" id="UP000011991">
    <property type="component" value="Unassembled WGS sequence"/>
</dbReference>
<name>M5RD06_9BACT</name>
<gene>
    <name evidence="1" type="ORF">RMSM_05803</name>
</gene>
<organism evidence="1 2">
    <name type="scientific">Rhodopirellula maiorica SM1</name>
    <dbReference type="NCBI Taxonomy" id="1265738"/>
    <lineage>
        <taxon>Bacteria</taxon>
        <taxon>Pseudomonadati</taxon>
        <taxon>Planctomycetota</taxon>
        <taxon>Planctomycetia</taxon>
        <taxon>Pirellulales</taxon>
        <taxon>Pirellulaceae</taxon>
        <taxon>Novipirellula</taxon>
    </lineage>
</organism>
<evidence type="ECO:0000313" key="1">
    <source>
        <dbReference type="EMBL" id="EMI17270.1"/>
    </source>
</evidence>